<keyword evidence="5" id="KW-1185">Reference proteome</keyword>
<feature type="transmembrane region" description="Helical" evidence="1">
    <location>
        <begin position="7"/>
        <end position="25"/>
    </location>
</feature>
<dbReference type="RefSeq" id="WP_185344682.1">
    <property type="nucleotide sequence ID" value="NZ_JAASTU010000015.1"/>
</dbReference>
<dbReference type="Proteomes" id="UP000561617">
    <property type="component" value="Unassembled WGS sequence"/>
</dbReference>
<dbReference type="Pfam" id="PF03729">
    <property type="entry name" value="DUF308"/>
    <property type="match status" value="2"/>
</dbReference>
<sequence>MKTFTRILVLLAGIAMIALGIWFLFHPGISLLTSTLMFGFLLLISGIFHTVSYFSDKKMQKVSGWVLADGILSILLGFLLLFNEFAGAATLVLLFGMWVLFAGIMRTIGAFTAKQNNVQGWGWILTIGIIGIIVGFIALFNPVVSAIGIVLIVGIFFIVQGISAIATFFFIGKTK</sequence>
<evidence type="ECO:0000313" key="5">
    <source>
        <dbReference type="Proteomes" id="UP000587800"/>
    </source>
</evidence>
<dbReference type="AlphaFoldDB" id="A0A7X0X523"/>
<proteinExistence type="predicted"/>
<gene>
    <name evidence="2" type="ORF">HCJ38_01825</name>
    <name evidence="3" type="ORF">HCJ59_04045</name>
</gene>
<dbReference type="InterPro" id="IPR052712">
    <property type="entry name" value="Acid_resist_chaperone_HdeD"/>
</dbReference>
<dbReference type="PANTHER" id="PTHR34989:SF1">
    <property type="entry name" value="PROTEIN HDED"/>
    <property type="match status" value="1"/>
</dbReference>
<organism evidence="2 4">
    <name type="scientific">Listeria immobilis</name>
    <dbReference type="NCBI Taxonomy" id="2713502"/>
    <lineage>
        <taxon>Bacteria</taxon>
        <taxon>Bacillati</taxon>
        <taxon>Bacillota</taxon>
        <taxon>Bacilli</taxon>
        <taxon>Bacillales</taxon>
        <taxon>Listeriaceae</taxon>
        <taxon>Listeria</taxon>
    </lineage>
</organism>
<protein>
    <submittedName>
        <fullName evidence="2">HdeD family acid-resistance protein</fullName>
    </submittedName>
</protein>
<keyword evidence="1" id="KW-0472">Membrane</keyword>
<keyword evidence="1" id="KW-0812">Transmembrane</keyword>
<comment type="caution">
    <text evidence="2">The sequence shown here is derived from an EMBL/GenBank/DDBJ whole genome shotgun (WGS) entry which is preliminary data.</text>
</comment>
<dbReference type="GO" id="GO:0005886">
    <property type="term" value="C:plasma membrane"/>
    <property type="evidence" value="ECO:0007669"/>
    <property type="project" value="TreeGrafter"/>
</dbReference>
<feature type="transmembrane region" description="Helical" evidence="1">
    <location>
        <begin position="88"/>
        <end position="108"/>
    </location>
</feature>
<reference evidence="4 5" key="1">
    <citation type="submission" date="2020-03" db="EMBL/GenBank/DDBJ databases">
        <title>Soil Listeria distribution.</title>
        <authorList>
            <person name="Liao J."/>
            <person name="Wiedmann M."/>
        </authorList>
    </citation>
    <scope>NUCLEOTIDE SEQUENCE [LARGE SCALE GENOMIC DNA]</scope>
    <source>
        <strain evidence="3 5">FSL L7-1515</strain>
        <strain evidence="2 4">FSL L7-1554</strain>
    </source>
</reference>
<keyword evidence="1" id="KW-1133">Transmembrane helix</keyword>
<dbReference type="PANTHER" id="PTHR34989">
    <property type="entry name" value="PROTEIN HDED"/>
    <property type="match status" value="1"/>
</dbReference>
<name>A0A7X0X523_9LIST</name>
<evidence type="ECO:0000313" key="2">
    <source>
        <dbReference type="EMBL" id="MBC1487764.1"/>
    </source>
</evidence>
<evidence type="ECO:0000313" key="3">
    <source>
        <dbReference type="EMBL" id="MBC1509087.1"/>
    </source>
</evidence>
<feature type="transmembrane region" description="Helical" evidence="1">
    <location>
        <begin position="120"/>
        <end position="140"/>
    </location>
</feature>
<accession>A0A7X0X523</accession>
<feature type="transmembrane region" description="Helical" evidence="1">
    <location>
        <begin position="146"/>
        <end position="171"/>
    </location>
</feature>
<evidence type="ECO:0000256" key="1">
    <source>
        <dbReference type="SAM" id="Phobius"/>
    </source>
</evidence>
<dbReference type="InterPro" id="IPR005325">
    <property type="entry name" value="DUF308_memb"/>
</dbReference>
<feature type="transmembrane region" description="Helical" evidence="1">
    <location>
        <begin position="31"/>
        <end position="55"/>
    </location>
</feature>
<dbReference type="EMBL" id="JAASTW010000002">
    <property type="protein sequence ID" value="MBC1487764.1"/>
    <property type="molecule type" value="Genomic_DNA"/>
</dbReference>
<feature type="transmembrane region" description="Helical" evidence="1">
    <location>
        <begin position="62"/>
        <end position="82"/>
    </location>
</feature>
<evidence type="ECO:0000313" key="4">
    <source>
        <dbReference type="Proteomes" id="UP000561617"/>
    </source>
</evidence>
<dbReference type="EMBL" id="JAASUB010000004">
    <property type="protein sequence ID" value="MBC1509087.1"/>
    <property type="molecule type" value="Genomic_DNA"/>
</dbReference>
<dbReference type="Proteomes" id="UP000587800">
    <property type="component" value="Unassembled WGS sequence"/>
</dbReference>